<evidence type="ECO:0000256" key="1">
    <source>
        <dbReference type="ARBA" id="ARBA00004123"/>
    </source>
</evidence>
<feature type="region of interest" description="Disordered" evidence="3">
    <location>
        <begin position="111"/>
        <end position="157"/>
    </location>
</feature>
<keyword evidence="2" id="KW-0539">Nucleus</keyword>
<dbReference type="EMBL" id="JAWXYG010000004">
    <property type="protein sequence ID" value="KAK4274974.1"/>
    <property type="molecule type" value="Genomic_DNA"/>
</dbReference>
<comment type="subcellular location">
    <subcellularLocation>
        <location evidence="1">Nucleus</location>
    </subcellularLocation>
</comment>
<accession>A0AAE1MR71</accession>
<sequence length="167" mass="17998">MEHNLMSNLTMVGGSSESSFYSDSDSYDEVTSSLSAPSLNATPPANGGGAALDMSALMIQLPVRRGLSEFYQGKSQSFSSLAMAALVGSLAKPENPYNRMVKVKAWRRRFHRAARGNRRTSNSSRASSIRVRRSNPSTGPPPPVPPPEGSTTTTSITNRTELFVCEI</sequence>
<evidence type="ECO:0000313" key="5">
    <source>
        <dbReference type="Proteomes" id="UP001293593"/>
    </source>
</evidence>
<proteinExistence type="predicted"/>
<dbReference type="PANTHER" id="PTHR33172">
    <property type="entry name" value="OS08G0516900 PROTEIN"/>
    <property type="match status" value="1"/>
</dbReference>
<organism evidence="4 5">
    <name type="scientific">Acacia crassicarpa</name>
    <name type="common">northern wattle</name>
    <dbReference type="NCBI Taxonomy" id="499986"/>
    <lineage>
        <taxon>Eukaryota</taxon>
        <taxon>Viridiplantae</taxon>
        <taxon>Streptophyta</taxon>
        <taxon>Embryophyta</taxon>
        <taxon>Tracheophyta</taxon>
        <taxon>Spermatophyta</taxon>
        <taxon>Magnoliopsida</taxon>
        <taxon>eudicotyledons</taxon>
        <taxon>Gunneridae</taxon>
        <taxon>Pentapetalae</taxon>
        <taxon>rosids</taxon>
        <taxon>fabids</taxon>
        <taxon>Fabales</taxon>
        <taxon>Fabaceae</taxon>
        <taxon>Caesalpinioideae</taxon>
        <taxon>mimosoid clade</taxon>
        <taxon>Acacieae</taxon>
        <taxon>Acacia</taxon>
    </lineage>
</organism>
<evidence type="ECO:0000313" key="4">
    <source>
        <dbReference type="EMBL" id="KAK4274974.1"/>
    </source>
</evidence>
<feature type="compositionally biased region" description="Pro residues" evidence="3">
    <location>
        <begin position="138"/>
        <end position="148"/>
    </location>
</feature>
<protein>
    <submittedName>
        <fullName evidence="4">Uncharacterized protein</fullName>
    </submittedName>
</protein>
<reference evidence="4" key="1">
    <citation type="submission" date="2023-10" db="EMBL/GenBank/DDBJ databases">
        <title>Chromosome-level genome of the transformable northern wattle, Acacia crassicarpa.</title>
        <authorList>
            <person name="Massaro I."/>
            <person name="Sinha N.R."/>
            <person name="Poethig S."/>
            <person name="Leichty A.R."/>
        </authorList>
    </citation>
    <scope>NUCLEOTIDE SEQUENCE</scope>
    <source>
        <strain evidence="4">Acra3RX</strain>
        <tissue evidence="4">Leaf</tissue>
    </source>
</reference>
<gene>
    <name evidence="4" type="ORF">QN277_018125</name>
</gene>
<dbReference type="AlphaFoldDB" id="A0AAE1MR71"/>
<dbReference type="PANTHER" id="PTHR33172:SF29">
    <property type="entry name" value="OS06G0559400 PROTEIN"/>
    <property type="match status" value="1"/>
</dbReference>
<evidence type="ECO:0000256" key="3">
    <source>
        <dbReference type="SAM" id="MobiDB-lite"/>
    </source>
</evidence>
<dbReference type="InterPro" id="IPR051992">
    <property type="entry name" value="OxStress_Response_Reg"/>
</dbReference>
<dbReference type="GO" id="GO:0006950">
    <property type="term" value="P:response to stress"/>
    <property type="evidence" value="ECO:0007669"/>
    <property type="project" value="UniProtKB-ARBA"/>
</dbReference>
<dbReference type="GO" id="GO:0005634">
    <property type="term" value="C:nucleus"/>
    <property type="evidence" value="ECO:0007669"/>
    <property type="project" value="UniProtKB-SubCell"/>
</dbReference>
<comment type="caution">
    <text evidence="4">The sequence shown here is derived from an EMBL/GenBank/DDBJ whole genome shotgun (WGS) entry which is preliminary data.</text>
</comment>
<evidence type="ECO:0000256" key="2">
    <source>
        <dbReference type="ARBA" id="ARBA00023242"/>
    </source>
</evidence>
<name>A0AAE1MR71_9FABA</name>
<keyword evidence="5" id="KW-1185">Reference proteome</keyword>
<dbReference type="Proteomes" id="UP001293593">
    <property type="component" value="Unassembled WGS sequence"/>
</dbReference>
<feature type="compositionally biased region" description="Low complexity" evidence="3">
    <location>
        <begin position="119"/>
        <end position="137"/>
    </location>
</feature>